<dbReference type="AlphaFoldDB" id="A0A523RS50"/>
<gene>
    <name evidence="1" type="ORF">E3J84_06070</name>
</gene>
<name>A0A523RS50_UNCAE</name>
<dbReference type="EMBL" id="SOKJ01000348">
    <property type="protein sequence ID" value="TET08594.1"/>
    <property type="molecule type" value="Genomic_DNA"/>
</dbReference>
<proteinExistence type="predicted"/>
<comment type="caution">
    <text evidence="1">The sequence shown here is derived from an EMBL/GenBank/DDBJ whole genome shotgun (WGS) entry which is preliminary data.</text>
</comment>
<protein>
    <submittedName>
        <fullName evidence="1">Uncharacterized protein</fullName>
    </submittedName>
</protein>
<reference evidence="1 2" key="1">
    <citation type="submission" date="2019-03" db="EMBL/GenBank/DDBJ databases">
        <title>Metabolic potential of uncultured bacteria and archaea associated with petroleum seepage in deep-sea sediments.</title>
        <authorList>
            <person name="Dong X."/>
            <person name="Hubert C."/>
        </authorList>
    </citation>
    <scope>NUCLEOTIDE SEQUENCE [LARGE SCALE GENOMIC DNA]</scope>
    <source>
        <strain evidence="1">E44_bin7</strain>
    </source>
</reference>
<organism evidence="1 2">
    <name type="scientific">Aerophobetes bacterium</name>
    <dbReference type="NCBI Taxonomy" id="2030807"/>
    <lineage>
        <taxon>Bacteria</taxon>
        <taxon>Candidatus Aerophobota</taxon>
    </lineage>
</organism>
<evidence type="ECO:0000313" key="1">
    <source>
        <dbReference type="EMBL" id="TET08594.1"/>
    </source>
</evidence>
<sequence>MRWEKSGTTWQVYVYRATDGNFIGTPVNSRKEHEGISYVHGRGEFYLEINGIGEWSNKVEEGRNLFKTPR</sequence>
<accession>A0A523RS50</accession>
<dbReference type="Proteomes" id="UP000316360">
    <property type="component" value="Unassembled WGS sequence"/>
</dbReference>
<evidence type="ECO:0000313" key="2">
    <source>
        <dbReference type="Proteomes" id="UP000316360"/>
    </source>
</evidence>